<proteinExistence type="predicted"/>
<evidence type="ECO:0000313" key="2">
    <source>
        <dbReference type="Proteomes" id="UP000053317"/>
    </source>
</evidence>
<organism evidence="1 2">
    <name type="scientific">Phaeomoniella chlamydospora</name>
    <name type="common">Phaeoacremonium chlamydosporum</name>
    <dbReference type="NCBI Taxonomy" id="158046"/>
    <lineage>
        <taxon>Eukaryota</taxon>
        <taxon>Fungi</taxon>
        <taxon>Dikarya</taxon>
        <taxon>Ascomycota</taxon>
        <taxon>Pezizomycotina</taxon>
        <taxon>Eurotiomycetes</taxon>
        <taxon>Chaetothyriomycetidae</taxon>
        <taxon>Phaeomoniellales</taxon>
        <taxon>Phaeomoniellaceae</taxon>
        <taxon>Phaeomoniella</taxon>
    </lineage>
</organism>
<protein>
    <recommendedName>
        <fullName evidence="3">Tim44-like domain-containing protein</fullName>
    </recommendedName>
</protein>
<dbReference type="AlphaFoldDB" id="A0A0G2E5M9"/>
<keyword evidence="2" id="KW-1185">Reference proteome</keyword>
<sequence>MDIADIPDDNGLIPGTFIKPRGKALPSWFKSPKKRAALEFYLVKNRLRGFASGDIEKLHEMTATSLLNKLITDISLRPRNSLPPRWSLLSYTGLPVPASLPFPIPALIPFSSIRVVSDRSVALPIGQNSGMRQVVVRISSKQRLEKDGKVKDWEGTEHIVIQKTKHFGKEDDKWKVWGTIPESNWDEIADELAKDDSPGVMDTLRDYLPL</sequence>
<evidence type="ECO:0008006" key="3">
    <source>
        <dbReference type="Google" id="ProtNLM"/>
    </source>
</evidence>
<reference evidence="1 2" key="1">
    <citation type="submission" date="2015-05" db="EMBL/GenBank/DDBJ databases">
        <title>Distinctive expansion of gene families associated with plant cell wall degradation and secondary metabolism in the genomes of grapevine trunk pathogens.</title>
        <authorList>
            <person name="Lawrence D.P."/>
            <person name="Travadon R."/>
            <person name="Rolshausen P.E."/>
            <person name="Baumgartner K."/>
        </authorList>
    </citation>
    <scope>NUCLEOTIDE SEQUENCE [LARGE SCALE GENOMIC DNA]</scope>
    <source>
        <strain evidence="1">UCRPC4</strain>
    </source>
</reference>
<dbReference type="Gene3D" id="3.10.450.240">
    <property type="match status" value="1"/>
</dbReference>
<comment type="caution">
    <text evidence="1">The sequence shown here is derived from an EMBL/GenBank/DDBJ whole genome shotgun (WGS) entry which is preliminary data.</text>
</comment>
<gene>
    <name evidence="1" type="ORF">UCRPC4_g05455</name>
</gene>
<reference evidence="1 2" key="2">
    <citation type="submission" date="2015-05" db="EMBL/GenBank/DDBJ databases">
        <authorList>
            <person name="Morales-Cruz A."/>
            <person name="Amrine K.C."/>
            <person name="Cantu D."/>
        </authorList>
    </citation>
    <scope>NUCLEOTIDE SEQUENCE [LARGE SCALE GENOMIC DNA]</scope>
    <source>
        <strain evidence="1">UCRPC4</strain>
    </source>
</reference>
<dbReference type="EMBL" id="LCWF01000139">
    <property type="protein sequence ID" value="KKY17651.1"/>
    <property type="molecule type" value="Genomic_DNA"/>
</dbReference>
<dbReference type="Proteomes" id="UP000053317">
    <property type="component" value="Unassembled WGS sequence"/>
</dbReference>
<accession>A0A0G2E5M9</accession>
<evidence type="ECO:0000313" key="1">
    <source>
        <dbReference type="EMBL" id="KKY17651.1"/>
    </source>
</evidence>
<name>A0A0G2E5M9_PHACM</name>
<dbReference type="OrthoDB" id="19619at2759"/>